<accession>A0A0J6UMX2</accession>
<dbReference type="AlphaFoldDB" id="A0A0J6UMX2"/>
<gene>
    <name evidence="1" type="ORF">VQ02_33305</name>
</gene>
<name>A0A0J6UMX2_9HYPH</name>
<proteinExistence type="predicted"/>
<keyword evidence="2" id="KW-1185">Reference proteome</keyword>
<feature type="non-terminal residue" evidence="1">
    <location>
        <position position="1"/>
    </location>
</feature>
<comment type="caution">
    <text evidence="1">The sequence shown here is derived from an EMBL/GenBank/DDBJ whole genome shotgun (WGS) entry which is preliminary data.</text>
</comment>
<dbReference type="Proteomes" id="UP000035955">
    <property type="component" value="Unassembled WGS sequence"/>
</dbReference>
<dbReference type="PATRIC" id="fig|298794.3.peg.5425"/>
<reference evidence="1 2" key="1">
    <citation type="submission" date="2015-03" db="EMBL/GenBank/DDBJ databases">
        <title>Genome sequencing of Methylobacterium variabile DSM 16961.</title>
        <authorList>
            <person name="Chaudhry V."/>
            <person name="Patil P.B."/>
        </authorList>
    </citation>
    <scope>NUCLEOTIDE SEQUENCE [LARGE SCALE GENOMIC DNA]</scope>
    <source>
        <strain evidence="1 2">DSM 16961</strain>
    </source>
</reference>
<evidence type="ECO:0000313" key="2">
    <source>
        <dbReference type="Proteomes" id="UP000035955"/>
    </source>
</evidence>
<dbReference type="RefSeq" id="WP_048448551.1">
    <property type="nucleotide sequence ID" value="NZ_LABY01000385.1"/>
</dbReference>
<protein>
    <submittedName>
        <fullName evidence="1">Uncharacterized protein</fullName>
    </submittedName>
</protein>
<dbReference type="EMBL" id="LABY01000385">
    <property type="protein sequence ID" value="KMO27376.1"/>
    <property type="molecule type" value="Genomic_DNA"/>
</dbReference>
<evidence type="ECO:0000313" key="1">
    <source>
        <dbReference type="EMBL" id="KMO27376.1"/>
    </source>
</evidence>
<sequence>LLPHLRAPAARSPRRAIWTHEPPSAVRFVRQRKFISGHSRRPNFLMLGLVTYRLFAPARAAQP</sequence>
<organism evidence="1 2">
    <name type="scientific">Methylobacterium variabile</name>
    <dbReference type="NCBI Taxonomy" id="298794"/>
    <lineage>
        <taxon>Bacteria</taxon>
        <taxon>Pseudomonadati</taxon>
        <taxon>Pseudomonadota</taxon>
        <taxon>Alphaproteobacteria</taxon>
        <taxon>Hyphomicrobiales</taxon>
        <taxon>Methylobacteriaceae</taxon>
        <taxon>Methylobacterium</taxon>
    </lineage>
</organism>